<evidence type="ECO:0000256" key="6">
    <source>
        <dbReference type="ARBA" id="ARBA00022989"/>
    </source>
</evidence>
<evidence type="ECO:0000256" key="8">
    <source>
        <dbReference type="SAM" id="Phobius"/>
    </source>
</evidence>
<dbReference type="PANTHER" id="PTHR33908:SF11">
    <property type="entry name" value="MEMBRANE PROTEIN"/>
    <property type="match status" value="1"/>
</dbReference>
<evidence type="ECO:0000313" key="9">
    <source>
        <dbReference type="EMBL" id="KKQ91163.1"/>
    </source>
</evidence>
<keyword evidence="6 8" id="KW-1133">Transmembrane helix</keyword>
<feature type="transmembrane region" description="Helical" evidence="8">
    <location>
        <begin position="341"/>
        <end position="357"/>
    </location>
</feature>
<sequence>MNLFLKLKTVFFRNFWLISVLFFILLRVPSLYEPNWYGDEGIYLVLGQAIRKGLLLYRDIHDNKPPLLYYAAALSQNVFGFRLLLSLLMIPTIYFFYRLIKQLVQNENIVKLSTFLFLIITSVPTFEGNIANAEVFMLLPTILGVYLVLKPRSGFDFLTAGLLLGIALIIKIPVFIEIAFLIFWLISSSLDLLPKINFSPQKFIQSLHYSSLLILGFVTPIIILGVYYYLGGAFPEYLNASLLQNFSYLSSWTTGTHSGSATQGGILIRGILLLIAWLVLFFLNRYRLIENKLYFTSLWLAATLFGSTLSTRPYPHYLIQILPPLVILFAFFLTSPIKQKLLPVFFFLFTLFIFKKYDFYSYPVIKYYQNFYSFIFKQKDQTAYNQSFSPGVNQDLEIANYLKDKVSPGDRIFVWGDHPFIYVLTDTLPTGRFTVAYHVVDFNGYFETLDSLKIYTPSYILYYPMANRPFPELDDFIRRYYFLDHQFGQINLYRLR</sequence>
<comment type="caution">
    <text evidence="9">The sequence shown here is derived from an EMBL/GenBank/DDBJ whole genome shotgun (WGS) entry which is preliminary data.</text>
</comment>
<feature type="transmembrane region" description="Helical" evidence="8">
    <location>
        <begin position="266"/>
        <end position="286"/>
    </location>
</feature>
<proteinExistence type="predicted"/>
<dbReference type="GO" id="GO:0009103">
    <property type="term" value="P:lipopolysaccharide biosynthetic process"/>
    <property type="evidence" value="ECO:0007669"/>
    <property type="project" value="UniProtKB-ARBA"/>
</dbReference>
<keyword evidence="4" id="KW-0808">Transferase</keyword>
<evidence type="ECO:0000256" key="7">
    <source>
        <dbReference type="ARBA" id="ARBA00023136"/>
    </source>
</evidence>
<accession>A0A0G0LH35</accession>
<evidence type="ECO:0000256" key="4">
    <source>
        <dbReference type="ARBA" id="ARBA00022679"/>
    </source>
</evidence>
<keyword evidence="3" id="KW-0328">Glycosyltransferase</keyword>
<keyword evidence="2" id="KW-1003">Cell membrane</keyword>
<dbReference type="Proteomes" id="UP000033841">
    <property type="component" value="Unassembled WGS sequence"/>
</dbReference>
<feature type="transmembrane region" description="Helical" evidence="8">
    <location>
        <begin position="206"/>
        <end position="230"/>
    </location>
</feature>
<dbReference type="GO" id="GO:0005886">
    <property type="term" value="C:plasma membrane"/>
    <property type="evidence" value="ECO:0007669"/>
    <property type="project" value="UniProtKB-SubCell"/>
</dbReference>
<dbReference type="AlphaFoldDB" id="A0A0G0LH35"/>
<feature type="transmembrane region" description="Helical" evidence="8">
    <location>
        <begin position="132"/>
        <end position="149"/>
    </location>
</feature>
<dbReference type="EMBL" id="LBVR01000021">
    <property type="protein sequence ID" value="KKQ91163.1"/>
    <property type="molecule type" value="Genomic_DNA"/>
</dbReference>
<evidence type="ECO:0000256" key="5">
    <source>
        <dbReference type="ARBA" id="ARBA00022692"/>
    </source>
</evidence>
<name>A0A0G0LH35_9BACT</name>
<feature type="transmembrane region" description="Helical" evidence="8">
    <location>
        <begin position="12"/>
        <end position="32"/>
    </location>
</feature>
<evidence type="ECO:0000313" key="10">
    <source>
        <dbReference type="Proteomes" id="UP000033841"/>
    </source>
</evidence>
<dbReference type="PANTHER" id="PTHR33908">
    <property type="entry name" value="MANNOSYLTRANSFERASE YKCB-RELATED"/>
    <property type="match status" value="1"/>
</dbReference>
<feature type="transmembrane region" description="Helical" evidence="8">
    <location>
        <begin position="161"/>
        <end position="186"/>
    </location>
</feature>
<protein>
    <submittedName>
        <fullName evidence="9">Uncharacterized protein</fullName>
    </submittedName>
</protein>
<dbReference type="InterPro" id="IPR050297">
    <property type="entry name" value="LipidA_mod_glycosyltrf_83"/>
</dbReference>
<evidence type="ECO:0000256" key="3">
    <source>
        <dbReference type="ARBA" id="ARBA00022676"/>
    </source>
</evidence>
<keyword evidence="5 8" id="KW-0812">Transmembrane</keyword>
<keyword evidence="7 8" id="KW-0472">Membrane</keyword>
<dbReference type="GO" id="GO:0016763">
    <property type="term" value="F:pentosyltransferase activity"/>
    <property type="evidence" value="ECO:0007669"/>
    <property type="project" value="TreeGrafter"/>
</dbReference>
<feature type="transmembrane region" description="Helical" evidence="8">
    <location>
        <begin position="293"/>
        <end position="311"/>
    </location>
</feature>
<reference evidence="9 10" key="1">
    <citation type="journal article" date="2015" name="Nature">
        <title>rRNA introns, odd ribosomes, and small enigmatic genomes across a large radiation of phyla.</title>
        <authorList>
            <person name="Brown C.T."/>
            <person name="Hug L.A."/>
            <person name="Thomas B.C."/>
            <person name="Sharon I."/>
            <person name="Castelle C.J."/>
            <person name="Singh A."/>
            <person name="Wilkins M.J."/>
            <person name="Williams K.H."/>
            <person name="Banfield J.F."/>
        </authorList>
    </citation>
    <scope>NUCLEOTIDE SEQUENCE [LARGE SCALE GENOMIC DNA]</scope>
</reference>
<comment type="subcellular location">
    <subcellularLocation>
        <location evidence="1">Cell membrane</location>
        <topology evidence="1">Multi-pass membrane protein</topology>
    </subcellularLocation>
</comment>
<evidence type="ECO:0000256" key="1">
    <source>
        <dbReference type="ARBA" id="ARBA00004651"/>
    </source>
</evidence>
<gene>
    <name evidence="9" type="ORF">UT14_C0021G0003</name>
</gene>
<evidence type="ECO:0000256" key="2">
    <source>
        <dbReference type="ARBA" id="ARBA00022475"/>
    </source>
</evidence>
<feature type="transmembrane region" description="Helical" evidence="8">
    <location>
        <begin position="79"/>
        <end position="97"/>
    </location>
</feature>
<feature type="transmembrane region" description="Helical" evidence="8">
    <location>
        <begin position="317"/>
        <end position="334"/>
    </location>
</feature>
<organism evidence="9 10">
    <name type="scientific">Candidatus Shapirobacteria bacterium GW2011_GWE1_38_92</name>
    <dbReference type="NCBI Taxonomy" id="1618489"/>
    <lineage>
        <taxon>Bacteria</taxon>
        <taxon>Candidatus Shapironibacteriota</taxon>
    </lineage>
</organism>